<dbReference type="AlphaFoldDB" id="A0A6M4H752"/>
<dbReference type="NCBIfam" id="NF008425">
    <property type="entry name" value="PRK11259.1"/>
    <property type="match status" value="1"/>
</dbReference>
<keyword evidence="3" id="KW-0274">FAD</keyword>
<dbReference type="GO" id="GO:0008115">
    <property type="term" value="F:sarcosine oxidase activity"/>
    <property type="evidence" value="ECO:0007669"/>
    <property type="project" value="UniProtKB-EC"/>
</dbReference>
<evidence type="ECO:0000256" key="1">
    <source>
        <dbReference type="ARBA" id="ARBA00001974"/>
    </source>
</evidence>
<organism evidence="6 7">
    <name type="scientific">Usitatibacter palustris</name>
    <dbReference type="NCBI Taxonomy" id="2732487"/>
    <lineage>
        <taxon>Bacteria</taxon>
        <taxon>Pseudomonadati</taxon>
        <taxon>Pseudomonadota</taxon>
        <taxon>Betaproteobacteria</taxon>
        <taxon>Nitrosomonadales</taxon>
        <taxon>Usitatibacteraceae</taxon>
        <taxon>Usitatibacter</taxon>
    </lineage>
</organism>
<keyword evidence="2" id="KW-0285">Flavoprotein</keyword>
<feature type="domain" description="FAD dependent oxidoreductase" evidence="5">
    <location>
        <begin position="10"/>
        <end position="361"/>
    </location>
</feature>
<evidence type="ECO:0000256" key="2">
    <source>
        <dbReference type="ARBA" id="ARBA00022630"/>
    </source>
</evidence>
<dbReference type="FunCoup" id="A0A6M4H752">
    <property type="interactions" value="344"/>
</dbReference>
<dbReference type="SUPFAM" id="SSF51905">
    <property type="entry name" value="FAD/NAD(P)-binding domain"/>
    <property type="match status" value="1"/>
</dbReference>
<keyword evidence="7" id="KW-1185">Reference proteome</keyword>
<dbReference type="InterPro" id="IPR045170">
    <property type="entry name" value="MTOX"/>
</dbReference>
<dbReference type="EMBL" id="CP053073">
    <property type="protein sequence ID" value="QJR15360.1"/>
    <property type="molecule type" value="Genomic_DNA"/>
</dbReference>
<name>A0A6M4H752_9PROT</name>
<evidence type="ECO:0000313" key="7">
    <source>
        <dbReference type="Proteomes" id="UP000503096"/>
    </source>
</evidence>
<dbReference type="PANTHER" id="PTHR10961">
    <property type="entry name" value="PEROXISOMAL SARCOSINE OXIDASE"/>
    <property type="match status" value="1"/>
</dbReference>
<protein>
    <submittedName>
        <fullName evidence="6">Monomeric sarcosine oxidase</fullName>
        <ecNumber evidence="6">1.5.3.1</ecNumber>
    </submittedName>
</protein>
<dbReference type="InterPro" id="IPR036188">
    <property type="entry name" value="FAD/NAD-bd_sf"/>
</dbReference>
<dbReference type="Proteomes" id="UP000503096">
    <property type="component" value="Chromosome"/>
</dbReference>
<dbReference type="Pfam" id="PF01266">
    <property type="entry name" value="DAO"/>
    <property type="match status" value="1"/>
</dbReference>
<dbReference type="KEGG" id="upl:DSM104440_02179"/>
<dbReference type="InterPro" id="IPR006076">
    <property type="entry name" value="FAD-dep_OxRdtase"/>
</dbReference>
<sequence>MIGGMSPGYDVAIVGLGAMGTAALSALARRGARVVGIERFAPGHDKGSSHGRTRVIRLGYMEHPSYVPLLRRTYELWPELEAASGRKLLHLTGIAEIGPPDGSVVPNTLLASRTHDLPHEVLKAGALMERFPAFRIPDDYVGVVQPDGGFVEAEAAIEAQVALAKAAGAEIRIGTRVDSIERRSKGVRLAIGEDVIEADQVIVCAGAWVKRLLPDLPVQLRVTRQVLAWFQPLDDALFTSSRFPVFLLENRHGIHYGFPPHGDATVKIAKHHHADEAVEPEGYDRTVSAGDEAMIRAAIADHIPAANGRLAAAKTCLYTVTPDGDFIIDRMPGAPDIIVASPCSGHGFKFAPVIGEILADLATTGTTRHDITRFGLARFVRP</sequence>
<dbReference type="SUPFAM" id="SSF54373">
    <property type="entry name" value="FAD-linked reductases, C-terminal domain"/>
    <property type="match status" value="1"/>
</dbReference>
<proteinExistence type="predicted"/>
<dbReference type="InParanoid" id="A0A6M4H752"/>
<comment type="cofactor">
    <cofactor evidence="1">
        <name>FAD</name>
        <dbReference type="ChEBI" id="CHEBI:57692"/>
    </cofactor>
</comment>
<reference evidence="6 7" key="1">
    <citation type="submission" date="2020-04" db="EMBL/GenBank/DDBJ databases">
        <title>Usitatibacter rugosus gen. nov., sp. nov. and Usitatibacter palustris sp. nov., novel members of Usitatibacteraceae fam. nov. within the order Nitrosomonadales isolated from soil.</title>
        <authorList>
            <person name="Huber K.J."/>
            <person name="Neumann-Schaal M."/>
            <person name="Geppert A."/>
            <person name="Luckner M."/>
            <person name="Wanner G."/>
            <person name="Overmann J."/>
        </authorList>
    </citation>
    <scope>NUCLEOTIDE SEQUENCE [LARGE SCALE GENOMIC DNA]</scope>
    <source>
        <strain evidence="6 7">Swamp67</strain>
    </source>
</reference>
<evidence type="ECO:0000259" key="5">
    <source>
        <dbReference type="Pfam" id="PF01266"/>
    </source>
</evidence>
<dbReference type="Gene3D" id="3.30.9.10">
    <property type="entry name" value="D-Amino Acid Oxidase, subunit A, domain 2"/>
    <property type="match status" value="1"/>
</dbReference>
<dbReference type="PANTHER" id="PTHR10961:SF7">
    <property type="entry name" value="FAD DEPENDENT OXIDOREDUCTASE DOMAIN-CONTAINING PROTEIN"/>
    <property type="match status" value="1"/>
</dbReference>
<accession>A0A6M4H752</accession>
<keyword evidence="4 6" id="KW-0560">Oxidoreductase</keyword>
<dbReference type="GO" id="GO:0050660">
    <property type="term" value="F:flavin adenine dinucleotide binding"/>
    <property type="evidence" value="ECO:0007669"/>
    <property type="project" value="InterPro"/>
</dbReference>
<evidence type="ECO:0000256" key="3">
    <source>
        <dbReference type="ARBA" id="ARBA00022827"/>
    </source>
</evidence>
<evidence type="ECO:0000256" key="4">
    <source>
        <dbReference type="ARBA" id="ARBA00023002"/>
    </source>
</evidence>
<dbReference type="EC" id="1.5.3.1" evidence="6"/>
<evidence type="ECO:0000313" key="6">
    <source>
        <dbReference type="EMBL" id="QJR15360.1"/>
    </source>
</evidence>
<gene>
    <name evidence="6" type="primary">soxA_4</name>
    <name evidence="6" type="ORF">DSM104440_02179</name>
</gene>
<dbReference type="Gene3D" id="3.50.50.60">
    <property type="entry name" value="FAD/NAD(P)-binding domain"/>
    <property type="match status" value="1"/>
</dbReference>